<dbReference type="OrthoDB" id="736928at2759"/>
<evidence type="ECO:0000313" key="3">
    <source>
        <dbReference type="Proteomes" id="UP000653305"/>
    </source>
</evidence>
<dbReference type="AlphaFoldDB" id="A0A830C4J3"/>
<organism evidence="2 3">
    <name type="scientific">Phtheirospermum japonicum</name>
    <dbReference type="NCBI Taxonomy" id="374723"/>
    <lineage>
        <taxon>Eukaryota</taxon>
        <taxon>Viridiplantae</taxon>
        <taxon>Streptophyta</taxon>
        <taxon>Embryophyta</taxon>
        <taxon>Tracheophyta</taxon>
        <taxon>Spermatophyta</taxon>
        <taxon>Magnoliopsida</taxon>
        <taxon>eudicotyledons</taxon>
        <taxon>Gunneridae</taxon>
        <taxon>Pentapetalae</taxon>
        <taxon>asterids</taxon>
        <taxon>lamiids</taxon>
        <taxon>Lamiales</taxon>
        <taxon>Orobanchaceae</taxon>
        <taxon>Orobanchaceae incertae sedis</taxon>
        <taxon>Phtheirospermum</taxon>
    </lineage>
</organism>
<proteinExistence type="predicted"/>
<dbReference type="Proteomes" id="UP000653305">
    <property type="component" value="Unassembled WGS sequence"/>
</dbReference>
<evidence type="ECO:0000256" key="1">
    <source>
        <dbReference type="SAM" id="MobiDB-lite"/>
    </source>
</evidence>
<dbReference type="EMBL" id="BMAC01000182">
    <property type="protein sequence ID" value="GFP89201.1"/>
    <property type="molecule type" value="Genomic_DNA"/>
</dbReference>
<keyword evidence="3" id="KW-1185">Reference proteome</keyword>
<gene>
    <name evidence="2" type="ORF">PHJA_001063900</name>
</gene>
<accession>A0A830C4J3</accession>
<evidence type="ECO:0000313" key="2">
    <source>
        <dbReference type="EMBL" id="GFP89201.1"/>
    </source>
</evidence>
<sequence>MGCSFSCKRLSSSSNSKTIRIVNLNGYIEEIHYPVTVAEISGKPPKHFLFTHAHLLASGSMPLKLDTLLEPGKTYFLLPHSLFGSNVSPVDLAPIARNLASMAANSKSKSKFRKQIRVWSSPATSPKRHFSDDGKSSRAWKPVLATIRERSFDRRSESDLQENVK</sequence>
<dbReference type="Pfam" id="PF14009">
    <property type="entry name" value="PADRE"/>
    <property type="match status" value="1"/>
</dbReference>
<comment type="caution">
    <text evidence="2">The sequence shown here is derived from an EMBL/GenBank/DDBJ whole genome shotgun (WGS) entry which is preliminary data.</text>
</comment>
<feature type="region of interest" description="Disordered" evidence="1">
    <location>
        <begin position="113"/>
        <end position="137"/>
    </location>
</feature>
<name>A0A830C4J3_9LAMI</name>
<reference evidence="2" key="1">
    <citation type="submission" date="2020-07" db="EMBL/GenBank/DDBJ databases">
        <title>Ethylene signaling mediates host invasion by parasitic plants.</title>
        <authorList>
            <person name="Yoshida S."/>
        </authorList>
    </citation>
    <scope>NUCLEOTIDE SEQUENCE</scope>
    <source>
        <strain evidence="2">Okayama</strain>
    </source>
</reference>
<protein>
    <submittedName>
        <fullName evidence="2">Uncharacterized protein</fullName>
    </submittedName>
</protein>
<dbReference type="InterPro" id="IPR025322">
    <property type="entry name" value="PADRE_dom"/>
</dbReference>
<dbReference type="PANTHER" id="PTHR33052">
    <property type="entry name" value="DUF4228 DOMAIN PROTEIN-RELATED"/>
    <property type="match status" value="1"/>
</dbReference>